<gene>
    <name evidence="2" type="ORF">PILCRDRAFT_829347</name>
</gene>
<dbReference type="PANTHER" id="PTHR10438:SF468">
    <property type="entry name" value="THIOREDOXIN-1-RELATED"/>
    <property type="match status" value="1"/>
</dbReference>
<dbReference type="AlphaFoldDB" id="A0A0C3AH89"/>
<evidence type="ECO:0000313" key="2">
    <source>
        <dbReference type="EMBL" id="KIM73158.1"/>
    </source>
</evidence>
<dbReference type="HOGENOM" id="CLU_090389_14_0_1"/>
<evidence type="ECO:0000259" key="1">
    <source>
        <dbReference type="PROSITE" id="PS51352"/>
    </source>
</evidence>
<protein>
    <recommendedName>
        <fullName evidence="1">Thioredoxin domain-containing protein</fullName>
    </recommendedName>
</protein>
<dbReference type="InParanoid" id="A0A0C3AH89"/>
<dbReference type="PANTHER" id="PTHR10438">
    <property type="entry name" value="THIOREDOXIN"/>
    <property type="match status" value="1"/>
</dbReference>
<keyword evidence="3" id="KW-1185">Reference proteome</keyword>
<dbReference type="InterPro" id="IPR013766">
    <property type="entry name" value="Thioredoxin_domain"/>
</dbReference>
<dbReference type="InterPro" id="IPR050620">
    <property type="entry name" value="Thioredoxin_H-type-like"/>
</dbReference>
<dbReference type="CDD" id="cd02947">
    <property type="entry name" value="TRX_family"/>
    <property type="match status" value="1"/>
</dbReference>
<organism evidence="2 3">
    <name type="scientific">Piloderma croceum (strain F 1598)</name>
    <dbReference type="NCBI Taxonomy" id="765440"/>
    <lineage>
        <taxon>Eukaryota</taxon>
        <taxon>Fungi</taxon>
        <taxon>Dikarya</taxon>
        <taxon>Basidiomycota</taxon>
        <taxon>Agaricomycotina</taxon>
        <taxon>Agaricomycetes</taxon>
        <taxon>Agaricomycetidae</taxon>
        <taxon>Atheliales</taxon>
        <taxon>Atheliaceae</taxon>
        <taxon>Piloderma</taxon>
    </lineage>
</organism>
<dbReference type="Gene3D" id="3.40.30.10">
    <property type="entry name" value="Glutaredoxin"/>
    <property type="match status" value="1"/>
</dbReference>
<reference evidence="3" key="2">
    <citation type="submission" date="2015-01" db="EMBL/GenBank/DDBJ databases">
        <title>Evolutionary Origins and Diversification of the Mycorrhizal Mutualists.</title>
        <authorList>
            <consortium name="DOE Joint Genome Institute"/>
            <consortium name="Mycorrhizal Genomics Consortium"/>
            <person name="Kohler A."/>
            <person name="Kuo A."/>
            <person name="Nagy L.G."/>
            <person name="Floudas D."/>
            <person name="Copeland A."/>
            <person name="Barry K.W."/>
            <person name="Cichocki N."/>
            <person name="Veneault-Fourrey C."/>
            <person name="LaButti K."/>
            <person name="Lindquist E.A."/>
            <person name="Lipzen A."/>
            <person name="Lundell T."/>
            <person name="Morin E."/>
            <person name="Murat C."/>
            <person name="Riley R."/>
            <person name="Ohm R."/>
            <person name="Sun H."/>
            <person name="Tunlid A."/>
            <person name="Henrissat B."/>
            <person name="Grigoriev I.V."/>
            <person name="Hibbett D.S."/>
            <person name="Martin F."/>
        </authorList>
    </citation>
    <scope>NUCLEOTIDE SEQUENCE [LARGE SCALE GENOMIC DNA]</scope>
    <source>
        <strain evidence="3">F 1598</strain>
    </source>
</reference>
<dbReference type="OrthoDB" id="2121326at2759"/>
<dbReference type="InterPro" id="IPR036249">
    <property type="entry name" value="Thioredoxin-like_sf"/>
</dbReference>
<dbReference type="EMBL" id="KN833091">
    <property type="protein sequence ID" value="KIM73158.1"/>
    <property type="molecule type" value="Genomic_DNA"/>
</dbReference>
<dbReference type="SUPFAM" id="SSF52833">
    <property type="entry name" value="Thioredoxin-like"/>
    <property type="match status" value="1"/>
</dbReference>
<dbReference type="Pfam" id="PF00085">
    <property type="entry name" value="Thioredoxin"/>
    <property type="match status" value="1"/>
</dbReference>
<dbReference type="STRING" id="765440.A0A0C3AH89"/>
<dbReference type="PROSITE" id="PS51352">
    <property type="entry name" value="THIOREDOXIN_2"/>
    <property type="match status" value="1"/>
</dbReference>
<sequence length="115" mass="12576">MTSCESGVCVSELKSMTQFNDIVSGGKLAIIMFRAPWCGVCVTTTPLFDDIARLADRSKVTFYYVDTEKHGPMEVALQLNIGEIPTFKAYKNKCCVGEVVGINTAGLKNLVDDNM</sequence>
<accession>A0A0C3AH89</accession>
<reference evidence="2 3" key="1">
    <citation type="submission" date="2014-04" db="EMBL/GenBank/DDBJ databases">
        <authorList>
            <consortium name="DOE Joint Genome Institute"/>
            <person name="Kuo A."/>
            <person name="Tarkka M."/>
            <person name="Buscot F."/>
            <person name="Kohler A."/>
            <person name="Nagy L.G."/>
            <person name="Floudas D."/>
            <person name="Copeland A."/>
            <person name="Barry K.W."/>
            <person name="Cichocki N."/>
            <person name="Veneault-Fourrey C."/>
            <person name="LaButti K."/>
            <person name="Lindquist E.A."/>
            <person name="Lipzen A."/>
            <person name="Lundell T."/>
            <person name="Morin E."/>
            <person name="Murat C."/>
            <person name="Sun H."/>
            <person name="Tunlid A."/>
            <person name="Henrissat B."/>
            <person name="Grigoriev I.V."/>
            <person name="Hibbett D.S."/>
            <person name="Martin F."/>
            <person name="Nordberg H.P."/>
            <person name="Cantor M.N."/>
            <person name="Hua S.X."/>
        </authorList>
    </citation>
    <scope>NUCLEOTIDE SEQUENCE [LARGE SCALE GENOMIC DNA]</scope>
    <source>
        <strain evidence="2 3">F 1598</strain>
    </source>
</reference>
<dbReference type="Proteomes" id="UP000054166">
    <property type="component" value="Unassembled WGS sequence"/>
</dbReference>
<name>A0A0C3AH89_PILCF</name>
<feature type="domain" description="Thioredoxin" evidence="1">
    <location>
        <begin position="1"/>
        <end position="115"/>
    </location>
</feature>
<evidence type="ECO:0000313" key="3">
    <source>
        <dbReference type="Proteomes" id="UP000054166"/>
    </source>
</evidence>
<proteinExistence type="predicted"/>